<dbReference type="EMBL" id="BMCK01000003">
    <property type="protein sequence ID" value="GGD23325.1"/>
    <property type="molecule type" value="Genomic_DNA"/>
</dbReference>
<organism evidence="9 10">
    <name type="scientific">Nocardioides daphniae</name>
    <dbReference type="NCBI Taxonomy" id="402297"/>
    <lineage>
        <taxon>Bacteria</taxon>
        <taxon>Bacillati</taxon>
        <taxon>Actinomycetota</taxon>
        <taxon>Actinomycetes</taxon>
        <taxon>Propionibacteriales</taxon>
        <taxon>Nocardioidaceae</taxon>
        <taxon>Nocardioides</taxon>
    </lineage>
</organism>
<evidence type="ECO:0000256" key="2">
    <source>
        <dbReference type="ARBA" id="ARBA00009130"/>
    </source>
</evidence>
<evidence type="ECO:0000313" key="9">
    <source>
        <dbReference type="EMBL" id="GGD23325.1"/>
    </source>
</evidence>
<dbReference type="InterPro" id="IPR023753">
    <property type="entry name" value="FAD/NAD-binding_dom"/>
</dbReference>
<evidence type="ECO:0000256" key="6">
    <source>
        <dbReference type="ARBA" id="ARBA00023284"/>
    </source>
</evidence>
<evidence type="ECO:0000256" key="4">
    <source>
        <dbReference type="ARBA" id="ARBA00022827"/>
    </source>
</evidence>
<feature type="domain" description="FAD/NAD(P)-binding" evidence="8">
    <location>
        <begin position="12"/>
        <end position="294"/>
    </location>
</feature>
<dbReference type="SUPFAM" id="SSF55424">
    <property type="entry name" value="FAD/NAD-linked reductases, dimerisation (C-terminal) domain"/>
    <property type="match status" value="1"/>
</dbReference>
<dbReference type="RefSeq" id="WP_188421808.1">
    <property type="nucleotide sequence ID" value="NZ_BMCK01000003.1"/>
</dbReference>
<evidence type="ECO:0000313" key="10">
    <source>
        <dbReference type="Proteomes" id="UP000630594"/>
    </source>
</evidence>
<keyword evidence="6" id="KW-0676">Redox-active center</keyword>
<evidence type="ECO:0000256" key="5">
    <source>
        <dbReference type="ARBA" id="ARBA00023002"/>
    </source>
</evidence>
<dbReference type="InterPro" id="IPR004099">
    <property type="entry name" value="Pyr_nucl-diS_OxRdtase_dimer"/>
</dbReference>
<gene>
    <name evidence="9" type="ORF">GCM10007231_23020</name>
</gene>
<sequence>MASESAAPDPVRVLVVGADAAGMSAAHQMLRTARRTGRRLAVTVLEAGEDTSYSACGIPYVASGEVDSTDELVARTADEHRAAGLDLRFGARVTHIDLDRRLAEVAGAEAVAFDEVVVATGARPVMPPWTSVDGVPVDGVHAAKTLRDADTWARRLATGGPVVVVGGGYIGVEMAEAAVRRGLDVTLVTRSRVLSSFAPEISAVVVAGLRKAGVEVVEHATVEGVEASDGVVRALRLADRTLPADHVVVALGVTPATDLLAHTGLLSPSGALRPDERGQVVPGVWAAGDCCEVRSRDGFWTYAPLGTHANKAGRVVGENVAGGDLRFPGMVGSAITRFAPGPVHLEIARTGILDVQVTDPSVDPVVVVTEGTTASGFMPEAAPIMIRVSADRTTRRLLSVEIVGGPGAGKRIDTAAAVLWYGGTVDDLAWMDLSYAPPVATAWEVLQIAARRVAERIDRDAQR</sequence>
<evidence type="ECO:0000256" key="3">
    <source>
        <dbReference type="ARBA" id="ARBA00022630"/>
    </source>
</evidence>
<evidence type="ECO:0000256" key="1">
    <source>
        <dbReference type="ARBA" id="ARBA00001974"/>
    </source>
</evidence>
<dbReference type="InterPro" id="IPR016156">
    <property type="entry name" value="FAD/NAD-linked_Rdtase_dimer_sf"/>
</dbReference>
<comment type="cofactor">
    <cofactor evidence="1">
        <name>FAD</name>
        <dbReference type="ChEBI" id="CHEBI:57692"/>
    </cofactor>
</comment>
<name>A0ABQ1QD22_9ACTN</name>
<dbReference type="Pfam" id="PF02852">
    <property type="entry name" value="Pyr_redox_dim"/>
    <property type="match status" value="1"/>
</dbReference>
<evidence type="ECO:0000259" key="8">
    <source>
        <dbReference type="Pfam" id="PF07992"/>
    </source>
</evidence>
<comment type="similarity">
    <text evidence="2">Belongs to the class-III pyridine nucleotide-disulfide oxidoreductase family.</text>
</comment>
<keyword evidence="10" id="KW-1185">Reference proteome</keyword>
<dbReference type="Gene3D" id="3.50.50.60">
    <property type="entry name" value="FAD/NAD(P)-binding domain"/>
    <property type="match status" value="2"/>
</dbReference>
<comment type="caution">
    <text evidence="9">The sequence shown here is derived from an EMBL/GenBank/DDBJ whole genome shotgun (WGS) entry which is preliminary data.</text>
</comment>
<dbReference type="InterPro" id="IPR036188">
    <property type="entry name" value="FAD/NAD-bd_sf"/>
</dbReference>
<evidence type="ECO:0000259" key="7">
    <source>
        <dbReference type="Pfam" id="PF02852"/>
    </source>
</evidence>
<reference evidence="10" key="1">
    <citation type="journal article" date="2019" name="Int. J. Syst. Evol. Microbiol.">
        <title>The Global Catalogue of Microorganisms (GCM) 10K type strain sequencing project: providing services to taxonomists for standard genome sequencing and annotation.</title>
        <authorList>
            <consortium name="The Broad Institute Genomics Platform"/>
            <consortium name="The Broad Institute Genome Sequencing Center for Infectious Disease"/>
            <person name="Wu L."/>
            <person name="Ma J."/>
        </authorList>
    </citation>
    <scope>NUCLEOTIDE SEQUENCE [LARGE SCALE GENOMIC DNA]</scope>
    <source>
        <strain evidence="10">CCM 7403</strain>
    </source>
</reference>
<dbReference type="InterPro" id="IPR050260">
    <property type="entry name" value="FAD-bd_OxRdtase"/>
</dbReference>
<dbReference type="PRINTS" id="PR00411">
    <property type="entry name" value="PNDRDTASEI"/>
</dbReference>
<dbReference type="Proteomes" id="UP000630594">
    <property type="component" value="Unassembled WGS sequence"/>
</dbReference>
<protein>
    <submittedName>
        <fullName evidence="9">Flavoprotein oxidoreductase</fullName>
    </submittedName>
</protein>
<dbReference type="PANTHER" id="PTHR43429:SF1">
    <property type="entry name" value="NAD(P)H SULFUR OXIDOREDUCTASE (COA-DEPENDENT)"/>
    <property type="match status" value="1"/>
</dbReference>
<dbReference type="Pfam" id="PF07992">
    <property type="entry name" value="Pyr_redox_2"/>
    <property type="match status" value="1"/>
</dbReference>
<accession>A0ABQ1QD22</accession>
<keyword evidence="5" id="KW-0560">Oxidoreductase</keyword>
<keyword evidence="3" id="KW-0285">Flavoprotein</keyword>
<dbReference type="PANTHER" id="PTHR43429">
    <property type="entry name" value="PYRIDINE NUCLEOTIDE-DISULFIDE OXIDOREDUCTASE DOMAIN-CONTAINING"/>
    <property type="match status" value="1"/>
</dbReference>
<proteinExistence type="inferred from homology"/>
<keyword evidence="4" id="KW-0274">FAD</keyword>
<dbReference type="SUPFAM" id="SSF51905">
    <property type="entry name" value="FAD/NAD(P)-binding domain"/>
    <property type="match status" value="1"/>
</dbReference>
<feature type="domain" description="Pyridine nucleotide-disulphide oxidoreductase dimerisation" evidence="7">
    <location>
        <begin position="344"/>
        <end position="443"/>
    </location>
</feature>
<dbReference type="PRINTS" id="PR00368">
    <property type="entry name" value="FADPNR"/>
</dbReference>